<evidence type="ECO:0000313" key="2">
    <source>
        <dbReference type="EMBL" id="GAH37229.1"/>
    </source>
</evidence>
<sequence length="109" mass="12016">MDKEMLGKIGGTITWIEVPYTTTKLSVETGKNKWQTGGGDTIIARVEVGSEADPDAVFNATRELLKQLAVEANKSVLDTLNKAYKEYHEPVLRDTPPKEPKEPVAKTDT</sequence>
<proteinExistence type="predicted"/>
<reference evidence="2" key="1">
    <citation type="journal article" date="2014" name="Front. Microbiol.">
        <title>High frequency of phylogenetically diverse reductive dehalogenase-homologous genes in deep subseafloor sedimentary metagenomes.</title>
        <authorList>
            <person name="Kawai M."/>
            <person name="Futagami T."/>
            <person name="Toyoda A."/>
            <person name="Takaki Y."/>
            <person name="Nishi S."/>
            <person name="Hori S."/>
            <person name="Arai W."/>
            <person name="Tsubouchi T."/>
            <person name="Morono Y."/>
            <person name="Uchiyama I."/>
            <person name="Ito T."/>
            <person name="Fujiyama A."/>
            <person name="Inagaki F."/>
            <person name="Takami H."/>
        </authorList>
    </citation>
    <scope>NUCLEOTIDE SEQUENCE</scope>
    <source>
        <strain evidence="2">Expedition CK06-06</strain>
    </source>
</reference>
<feature type="non-terminal residue" evidence="2">
    <location>
        <position position="109"/>
    </location>
</feature>
<evidence type="ECO:0000256" key="1">
    <source>
        <dbReference type="SAM" id="MobiDB-lite"/>
    </source>
</evidence>
<dbReference type="AlphaFoldDB" id="X1G6N3"/>
<dbReference type="EMBL" id="BARU01009455">
    <property type="protein sequence ID" value="GAH37229.1"/>
    <property type="molecule type" value="Genomic_DNA"/>
</dbReference>
<accession>X1G6N3</accession>
<name>X1G6N3_9ZZZZ</name>
<comment type="caution">
    <text evidence="2">The sequence shown here is derived from an EMBL/GenBank/DDBJ whole genome shotgun (WGS) entry which is preliminary data.</text>
</comment>
<organism evidence="2">
    <name type="scientific">marine sediment metagenome</name>
    <dbReference type="NCBI Taxonomy" id="412755"/>
    <lineage>
        <taxon>unclassified sequences</taxon>
        <taxon>metagenomes</taxon>
        <taxon>ecological metagenomes</taxon>
    </lineage>
</organism>
<feature type="region of interest" description="Disordered" evidence="1">
    <location>
        <begin position="88"/>
        <end position="109"/>
    </location>
</feature>
<protein>
    <submittedName>
        <fullName evidence="2">Uncharacterized protein</fullName>
    </submittedName>
</protein>
<gene>
    <name evidence="2" type="ORF">S03H2_18237</name>
</gene>